<feature type="region of interest" description="Disordered" evidence="1">
    <location>
        <begin position="212"/>
        <end position="239"/>
    </location>
</feature>
<evidence type="ECO:0000313" key="3">
    <source>
        <dbReference type="Proteomes" id="UP001281761"/>
    </source>
</evidence>
<protein>
    <recommendedName>
        <fullName evidence="4">Peptidoglycan binding-like domain-containing protein</fullName>
    </recommendedName>
</protein>
<organism evidence="2 3">
    <name type="scientific">Blattamonas nauphoetae</name>
    <dbReference type="NCBI Taxonomy" id="2049346"/>
    <lineage>
        <taxon>Eukaryota</taxon>
        <taxon>Metamonada</taxon>
        <taxon>Preaxostyla</taxon>
        <taxon>Oxymonadida</taxon>
        <taxon>Blattamonas</taxon>
    </lineage>
</organism>
<sequence length="239" mass="26770">MSEPPITPPLSPFLVTRKLGEVEFKSIPQRTTRALAIFEKEDVTLADNIVPSLLLNFDESSLRIDSSNKSPIPEISGIAAYRQELARILPMALNDANHPKTIQPSFRQSGTWPTNDEPLLVALQKFQKKQGVSVRDQLGRTKLSLEEMREMANEADETASGKLFMPLTAPTPSVKSKQTTLDAFIPHRHQKVSTMPASKDVCLSLPIQPCKREESTPDFPLHEQQKSHIQVVHDDDEEQ</sequence>
<name>A0ABQ9XXU1_9EUKA</name>
<proteinExistence type="predicted"/>
<evidence type="ECO:0000313" key="2">
    <source>
        <dbReference type="EMBL" id="KAK2956322.1"/>
    </source>
</evidence>
<keyword evidence="3" id="KW-1185">Reference proteome</keyword>
<feature type="compositionally biased region" description="Basic and acidic residues" evidence="1">
    <location>
        <begin position="212"/>
        <end position="226"/>
    </location>
</feature>
<evidence type="ECO:0008006" key="4">
    <source>
        <dbReference type="Google" id="ProtNLM"/>
    </source>
</evidence>
<gene>
    <name evidence="2" type="ORF">BLNAU_8689</name>
</gene>
<accession>A0ABQ9XXU1</accession>
<reference evidence="2 3" key="1">
    <citation type="journal article" date="2022" name="bioRxiv">
        <title>Genomics of Preaxostyla Flagellates Illuminates Evolutionary Transitions and the Path Towards Mitochondrial Loss.</title>
        <authorList>
            <person name="Novak L.V.F."/>
            <person name="Treitli S.C."/>
            <person name="Pyrih J."/>
            <person name="Halakuc P."/>
            <person name="Pipaliya S.V."/>
            <person name="Vacek V."/>
            <person name="Brzon O."/>
            <person name="Soukal P."/>
            <person name="Eme L."/>
            <person name="Dacks J.B."/>
            <person name="Karnkowska A."/>
            <person name="Elias M."/>
            <person name="Hampl V."/>
        </authorList>
    </citation>
    <scope>NUCLEOTIDE SEQUENCE [LARGE SCALE GENOMIC DNA]</scope>
    <source>
        <strain evidence="2">NAU3</strain>
        <tissue evidence="2">Gut</tissue>
    </source>
</reference>
<dbReference type="EMBL" id="JARBJD010000057">
    <property type="protein sequence ID" value="KAK2956322.1"/>
    <property type="molecule type" value="Genomic_DNA"/>
</dbReference>
<evidence type="ECO:0000256" key="1">
    <source>
        <dbReference type="SAM" id="MobiDB-lite"/>
    </source>
</evidence>
<dbReference type="Proteomes" id="UP001281761">
    <property type="component" value="Unassembled WGS sequence"/>
</dbReference>
<comment type="caution">
    <text evidence="2">The sequence shown here is derived from an EMBL/GenBank/DDBJ whole genome shotgun (WGS) entry which is preliminary data.</text>
</comment>